<dbReference type="Proteomes" id="UP001234178">
    <property type="component" value="Unassembled WGS sequence"/>
</dbReference>
<proteinExistence type="predicted"/>
<name>A0ABR0BA58_9CRUS</name>
<comment type="caution">
    <text evidence="1">The sequence shown here is derived from an EMBL/GenBank/DDBJ whole genome shotgun (WGS) entry which is preliminary data.</text>
</comment>
<protein>
    <submittedName>
        <fullName evidence="1">Uncharacterized protein</fullName>
    </submittedName>
</protein>
<sequence length="351" mass="39000">MHGTPGVAKWKPWEHVKMSRVDGQNAPGRLERPGYFYPAIFACTAVHALLGYEAAHADIMFGAFLYFEVGAGFYSAQFHNLWSFVAHNPDLPEGRPSRGIAMRPLRTRLPTAPDSVQCIAIVDGPEGEQSAYIVNTQEPKMLQLLRSERELASLPPIAEPGFIPVLWGLAFLLGIVFSSLTVSGLRESSEEAAWLLAAYVEDPGPWKDLALAEALYRKLATTPFFKARLADFLAAHASTEERQEEVVRLYSEAAPFDELGAWNFSVYLRLQGNASNLSTCSSAQPILVRSKRTYGFWRSSQEREVIRGAGEPTGRFEAWRSSATDAPKKKRQMPFITFVRSAALDGSRCRL</sequence>
<evidence type="ECO:0000313" key="2">
    <source>
        <dbReference type="Proteomes" id="UP001234178"/>
    </source>
</evidence>
<dbReference type="EMBL" id="JAOYFB010000044">
    <property type="protein sequence ID" value="KAK4045469.1"/>
    <property type="molecule type" value="Genomic_DNA"/>
</dbReference>
<organism evidence="1 2">
    <name type="scientific">Daphnia magna</name>
    <dbReference type="NCBI Taxonomy" id="35525"/>
    <lineage>
        <taxon>Eukaryota</taxon>
        <taxon>Metazoa</taxon>
        <taxon>Ecdysozoa</taxon>
        <taxon>Arthropoda</taxon>
        <taxon>Crustacea</taxon>
        <taxon>Branchiopoda</taxon>
        <taxon>Diplostraca</taxon>
        <taxon>Cladocera</taxon>
        <taxon>Anomopoda</taxon>
        <taxon>Daphniidae</taxon>
        <taxon>Daphnia</taxon>
    </lineage>
</organism>
<accession>A0ABR0BA58</accession>
<gene>
    <name evidence="1" type="ORF">OUZ56_033093</name>
</gene>
<reference evidence="1 2" key="1">
    <citation type="journal article" date="2023" name="Nucleic Acids Res.">
        <title>The hologenome of Daphnia magna reveals possible DNA methylation and microbiome-mediated evolution of the host genome.</title>
        <authorList>
            <person name="Chaturvedi A."/>
            <person name="Li X."/>
            <person name="Dhandapani V."/>
            <person name="Marshall H."/>
            <person name="Kissane S."/>
            <person name="Cuenca-Cambronero M."/>
            <person name="Asole G."/>
            <person name="Calvet F."/>
            <person name="Ruiz-Romero M."/>
            <person name="Marangio P."/>
            <person name="Guigo R."/>
            <person name="Rago D."/>
            <person name="Mirbahai L."/>
            <person name="Eastwood N."/>
            <person name="Colbourne J.K."/>
            <person name="Zhou J."/>
            <person name="Mallon E."/>
            <person name="Orsini L."/>
        </authorList>
    </citation>
    <scope>NUCLEOTIDE SEQUENCE [LARGE SCALE GENOMIC DNA]</scope>
    <source>
        <strain evidence="1">LRV0_1</strain>
    </source>
</reference>
<keyword evidence="2" id="KW-1185">Reference proteome</keyword>
<evidence type="ECO:0000313" key="1">
    <source>
        <dbReference type="EMBL" id="KAK4045469.1"/>
    </source>
</evidence>